<accession>A0A8J2KBA7</accession>
<protein>
    <recommendedName>
        <fullName evidence="5">G-protein coupled receptors family 1 profile domain-containing protein</fullName>
    </recommendedName>
</protein>
<evidence type="ECO:0000313" key="4">
    <source>
        <dbReference type="Proteomes" id="UP000708208"/>
    </source>
</evidence>
<name>A0A8J2KBA7_9HEXA</name>
<feature type="compositionally biased region" description="Low complexity" evidence="1">
    <location>
        <begin position="156"/>
        <end position="165"/>
    </location>
</feature>
<dbReference type="AlphaFoldDB" id="A0A8J2KBA7"/>
<feature type="non-terminal residue" evidence="3">
    <location>
        <position position="176"/>
    </location>
</feature>
<comment type="caution">
    <text evidence="3">The sequence shown here is derived from an EMBL/GenBank/DDBJ whole genome shotgun (WGS) entry which is preliminary data.</text>
</comment>
<evidence type="ECO:0000256" key="2">
    <source>
        <dbReference type="SAM" id="Phobius"/>
    </source>
</evidence>
<keyword evidence="4" id="KW-1185">Reference proteome</keyword>
<evidence type="ECO:0000256" key="1">
    <source>
        <dbReference type="SAM" id="MobiDB-lite"/>
    </source>
</evidence>
<organism evidence="3 4">
    <name type="scientific">Allacma fusca</name>
    <dbReference type="NCBI Taxonomy" id="39272"/>
    <lineage>
        <taxon>Eukaryota</taxon>
        <taxon>Metazoa</taxon>
        <taxon>Ecdysozoa</taxon>
        <taxon>Arthropoda</taxon>
        <taxon>Hexapoda</taxon>
        <taxon>Collembola</taxon>
        <taxon>Symphypleona</taxon>
        <taxon>Sminthuridae</taxon>
        <taxon>Allacma</taxon>
    </lineage>
</organism>
<sequence length="176" mass="20062">MLLSPTFERIAVSTESECLVPVHPPRNCMFKKVDQRSIVFSVQKYPLHEKYEQCVTYGYFTTVEEEILYNVMSVSAMYFAPLIVILFTYVGVLIKVSRRSREHQSISEFQRRILQHRYSRSSGVASTTTTPDGLMITSRILLKRTFARGNKNAPETTTITTTGTGNVPYPCGHRRG</sequence>
<keyword evidence="2" id="KW-0812">Transmembrane</keyword>
<dbReference type="OrthoDB" id="6435638at2759"/>
<gene>
    <name evidence="3" type="ORF">AFUS01_LOCUS20643</name>
</gene>
<evidence type="ECO:0000313" key="3">
    <source>
        <dbReference type="EMBL" id="CAG7732106.1"/>
    </source>
</evidence>
<feature type="region of interest" description="Disordered" evidence="1">
    <location>
        <begin position="152"/>
        <end position="176"/>
    </location>
</feature>
<dbReference type="Proteomes" id="UP000708208">
    <property type="component" value="Unassembled WGS sequence"/>
</dbReference>
<proteinExistence type="predicted"/>
<keyword evidence="2" id="KW-1133">Transmembrane helix</keyword>
<dbReference type="EMBL" id="CAJVCH010224978">
    <property type="protein sequence ID" value="CAG7732106.1"/>
    <property type="molecule type" value="Genomic_DNA"/>
</dbReference>
<feature type="transmembrane region" description="Helical" evidence="2">
    <location>
        <begin position="67"/>
        <end position="94"/>
    </location>
</feature>
<evidence type="ECO:0008006" key="5">
    <source>
        <dbReference type="Google" id="ProtNLM"/>
    </source>
</evidence>
<keyword evidence="2" id="KW-0472">Membrane</keyword>
<reference evidence="3" key="1">
    <citation type="submission" date="2021-06" db="EMBL/GenBank/DDBJ databases">
        <authorList>
            <person name="Hodson N. C."/>
            <person name="Mongue J. A."/>
            <person name="Jaron S. K."/>
        </authorList>
    </citation>
    <scope>NUCLEOTIDE SEQUENCE</scope>
</reference>
<dbReference type="SUPFAM" id="SSF81321">
    <property type="entry name" value="Family A G protein-coupled receptor-like"/>
    <property type="match status" value="1"/>
</dbReference>